<dbReference type="InterPro" id="IPR006860">
    <property type="entry name" value="FecR"/>
</dbReference>
<dbReference type="EMBL" id="JAHSPG010000001">
    <property type="protein sequence ID" value="MBV4355676.1"/>
    <property type="molecule type" value="Genomic_DNA"/>
</dbReference>
<name>A0A9E2S4Q2_9BACT</name>
<dbReference type="GO" id="GO:0016989">
    <property type="term" value="F:sigma factor antagonist activity"/>
    <property type="evidence" value="ECO:0007669"/>
    <property type="project" value="TreeGrafter"/>
</dbReference>
<dbReference type="PANTHER" id="PTHR30273">
    <property type="entry name" value="PERIPLASMIC SIGNAL SENSOR AND SIGMA FACTOR ACTIVATOR FECR-RELATED"/>
    <property type="match status" value="1"/>
</dbReference>
<keyword evidence="1" id="KW-0812">Transmembrane</keyword>
<keyword evidence="1" id="KW-0472">Membrane</keyword>
<dbReference type="Proteomes" id="UP000812270">
    <property type="component" value="Unassembled WGS sequence"/>
</dbReference>
<protein>
    <submittedName>
        <fullName evidence="3">FecR domain-containing protein</fullName>
    </submittedName>
</protein>
<keyword evidence="1" id="KW-1133">Transmembrane helix</keyword>
<evidence type="ECO:0000256" key="1">
    <source>
        <dbReference type="SAM" id="Phobius"/>
    </source>
</evidence>
<dbReference type="AlphaFoldDB" id="A0A9E2S4Q2"/>
<dbReference type="InterPro" id="IPR012373">
    <property type="entry name" value="Ferrdict_sens_TM"/>
</dbReference>
<dbReference type="RefSeq" id="WP_217789224.1">
    <property type="nucleotide sequence ID" value="NZ_JAHSPG010000001.1"/>
</dbReference>
<keyword evidence="4" id="KW-1185">Reference proteome</keyword>
<organism evidence="3 4">
    <name type="scientific">Pinibacter aurantiacus</name>
    <dbReference type="NCBI Taxonomy" id="2851599"/>
    <lineage>
        <taxon>Bacteria</taxon>
        <taxon>Pseudomonadati</taxon>
        <taxon>Bacteroidota</taxon>
        <taxon>Chitinophagia</taxon>
        <taxon>Chitinophagales</taxon>
        <taxon>Chitinophagaceae</taxon>
        <taxon>Pinibacter</taxon>
    </lineage>
</organism>
<evidence type="ECO:0000259" key="2">
    <source>
        <dbReference type="Pfam" id="PF04773"/>
    </source>
</evidence>
<comment type="caution">
    <text evidence="3">The sequence shown here is derived from an EMBL/GenBank/DDBJ whole genome shotgun (WGS) entry which is preliminary data.</text>
</comment>
<dbReference type="PANTHER" id="PTHR30273:SF2">
    <property type="entry name" value="PROTEIN FECR"/>
    <property type="match status" value="1"/>
</dbReference>
<reference evidence="3" key="1">
    <citation type="submission" date="2021-06" db="EMBL/GenBank/DDBJ databases">
        <authorList>
            <person name="Huq M.A."/>
        </authorList>
    </citation>
    <scope>NUCLEOTIDE SEQUENCE</scope>
    <source>
        <strain evidence="3">MAH-26</strain>
    </source>
</reference>
<feature type="transmembrane region" description="Helical" evidence="1">
    <location>
        <begin position="73"/>
        <end position="93"/>
    </location>
</feature>
<accession>A0A9E2S4Q2</accession>
<gene>
    <name evidence="3" type="ORF">KTO63_00860</name>
</gene>
<evidence type="ECO:0000313" key="4">
    <source>
        <dbReference type="Proteomes" id="UP000812270"/>
    </source>
</evidence>
<evidence type="ECO:0000313" key="3">
    <source>
        <dbReference type="EMBL" id="MBV4355676.1"/>
    </source>
</evidence>
<dbReference type="PIRSF" id="PIRSF018266">
    <property type="entry name" value="FecR"/>
    <property type="match status" value="1"/>
</dbReference>
<proteinExistence type="predicted"/>
<sequence length="315" mass="35186">MEVKNIRKLLKEYLLGNATDEQIKTVDNWYQSFENELPVKLSDQEAAATKQEIWEKIAPSITVERKIWTMPRYMKVAAMLAVVAGAGLTYFLLTKKETAPSQIAYTTISTNNGERKTITIKDGSVLTLNAGTTIRIQDDFSKQRNIDIVDGEVYFDVQKDAERPFTITSGSLTTTVLGTAFNINAYKGINKIDIGVVSGKISVARDATTLSVLEKSQGLEYNKETKAFKPVAVDQNMLAWKEGRVILNDISFDEMALLMKKNFGVDIATSDKSIKATKYTTELFTKMTPDDAAEVLAAIHGLKIRKQNNQIFLYK</sequence>
<feature type="domain" description="FecR protein" evidence="2">
    <location>
        <begin position="107"/>
        <end position="201"/>
    </location>
</feature>
<dbReference type="Pfam" id="PF04773">
    <property type="entry name" value="FecR"/>
    <property type="match status" value="1"/>
</dbReference>